<dbReference type="Proteomes" id="UP001597548">
    <property type="component" value="Unassembled WGS sequence"/>
</dbReference>
<keyword evidence="2" id="KW-1133">Transmembrane helix</keyword>
<keyword evidence="4" id="KW-1185">Reference proteome</keyword>
<gene>
    <name evidence="3" type="ORF">ACFS29_01885</name>
</gene>
<protein>
    <recommendedName>
        <fullName evidence="5">Anti-sigma factor</fullName>
    </recommendedName>
</protein>
<feature type="coiled-coil region" evidence="1">
    <location>
        <begin position="114"/>
        <end position="148"/>
    </location>
</feature>
<sequence>MKEKDNIKKLFNDFEGNFDVDMPNHGHENRFLEKLKQQNNTVVDSTPKKSNYWKPFLAVAASIVLCFSVFTVMQQQQGNGLNDLASVSPELSQTQSFFTTAIAQEIASLEAKRSPETEEMVNDAMKELKILEKEYQSLKIDLNESGNDKRVIYAMITNFQNRIDVLQTVLEHIEEVKNFKLNQNENNNTI</sequence>
<name>A0ABW5ZQN8_9FLAO</name>
<evidence type="ECO:0000256" key="2">
    <source>
        <dbReference type="SAM" id="Phobius"/>
    </source>
</evidence>
<evidence type="ECO:0008006" key="5">
    <source>
        <dbReference type="Google" id="ProtNLM"/>
    </source>
</evidence>
<proteinExistence type="predicted"/>
<evidence type="ECO:0000313" key="3">
    <source>
        <dbReference type="EMBL" id="MFD2914373.1"/>
    </source>
</evidence>
<accession>A0ABW5ZQN8</accession>
<evidence type="ECO:0000256" key="1">
    <source>
        <dbReference type="SAM" id="Coils"/>
    </source>
</evidence>
<evidence type="ECO:0000313" key="4">
    <source>
        <dbReference type="Proteomes" id="UP001597548"/>
    </source>
</evidence>
<feature type="transmembrane region" description="Helical" evidence="2">
    <location>
        <begin position="56"/>
        <end position="73"/>
    </location>
</feature>
<keyword evidence="1" id="KW-0175">Coiled coil</keyword>
<dbReference type="RefSeq" id="WP_194507934.1">
    <property type="nucleotide sequence ID" value="NZ_JADILU010000003.1"/>
</dbReference>
<reference evidence="4" key="1">
    <citation type="journal article" date="2019" name="Int. J. Syst. Evol. Microbiol.">
        <title>The Global Catalogue of Microorganisms (GCM) 10K type strain sequencing project: providing services to taxonomists for standard genome sequencing and annotation.</title>
        <authorList>
            <consortium name="The Broad Institute Genomics Platform"/>
            <consortium name="The Broad Institute Genome Sequencing Center for Infectious Disease"/>
            <person name="Wu L."/>
            <person name="Ma J."/>
        </authorList>
    </citation>
    <scope>NUCLEOTIDE SEQUENCE [LARGE SCALE GENOMIC DNA]</scope>
    <source>
        <strain evidence="4">KCTC 32514</strain>
    </source>
</reference>
<organism evidence="3 4">
    <name type="scientific">Psychroserpens luteus</name>
    <dbReference type="NCBI Taxonomy" id="1434066"/>
    <lineage>
        <taxon>Bacteria</taxon>
        <taxon>Pseudomonadati</taxon>
        <taxon>Bacteroidota</taxon>
        <taxon>Flavobacteriia</taxon>
        <taxon>Flavobacteriales</taxon>
        <taxon>Flavobacteriaceae</taxon>
        <taxon>Psychroserpens</taxon>
    </lineage>
</organism>
<comment type="caution">
    <text evidence="3">The sequence shown here is derived from an EMBL/GenBank/DDBJ whole genome shotgun (WGS) entry which is preliminary data.</text>
</comment>
<keyword evidence="2" id="KW-0472">Membrane</keyword>
<keyword evidence="2" id="KW-0812">Transmembrane</keyword>
<dbReference type="EMBL" id="JBHUOS010000001">
    <property type="protein sequence ID" value="MFD2914373.1"/>
    <property type="molecule type" value="Genomic_DNA"/>
</dbReference>